<evidence type="ECO:0000256" key="1">
    <source>
        <dbReference type="SAM" id="Phobius"/>
    </source>
</evidence>
<reference evidence="3 4" key="1">
    <citation type="submission" date="2018-07" db="EMBL/GenBank/DDBJ databases">
        <title>Genome analysis of Runella aurantiaca.</title>
        <authorList>
            <person name="Yang X."/>
        </authorList>
    </citation>
    <scope>NUCLEOTIDE SEQUENCE [LARGE SCALE GENOMIC DNA]</scope>
    <source>
        <strain evidence="3 4">YX9</strain>
    </source>
</reference>
<organism evidence="3 4">
    <name type="scientific">Runella aurantiaca</name>
    <dbReference type="NCBI Taxonomy" id="2282308"/>
    <lineage>
        <taxon>Bacteria</taxon>
        <taxon>Pseudomonadati</taxon>
        <taxon>Bacteroidota</taxon>
        <taxon>Cytophagia</taxon>
        <taxon>Cytophagales</taxon>
        <taxon>Spirosomataceae</taxon>
        <taxon>Runella</taxon>
    </lineage>
</organism>
<evidence type="ECO:0000313" key="4">
    <source>
        <dbReference type="Proteomes" id="UP000253141"/>
    </source>
</evidence>
<evidence type="ECO:0000313" key="3">
    <source>
        <dbReference type="EMBL" id="RDB05694.1"/>
    </source>
</evidence>
<dbReference type="AlphaFoldDB" id="A0A369IEN0"/>
<keyword evidence="1" id="KW-1133">Transmembrane helix</keyword>
<feature type="chain" id="PRO_5016943735" evidence="2">
    <location>
        <begin position="25"/>
        <end position="254"/>
    </location>
</feature>
<keyword evidence="1" id="KW-0812">Transmembrane</keyword>
<feature type="signal peptide" evidence="2">
    <location>
        <begin position="1"/>
        <end position="24"/>
    </location>
</feature>
<dbReference type="EMBL" id="QPIW01000008">
    <property type="protein sequence ID" value="RDB05694.1"/>
    <property type="molecule type" value="Genomic_DNA"/>
</dbReference>
<evidence type="ECO:0000256" key="2">
    <source>
        <dbReference type="SAM" id="SignalP"/>
    </source>
</evidence>
<accession>A0A369IEN0</accession>
<proteinExistence type="predicted"/>
<name>A0A369IEN0_9BACT</name>
<keyword evidence="2" id="KW-0732">Signal</keyword>
<protein>
    <submittedName>
        <fullName evidence="3">Uncharacterized protein</fullName>
    </submittedName>
</protein>
<comment type="caution">
    <text evidence="3">The sequence shown here is derived from an EMBL/GenBank/DDBJ whole genome shotgun (WGS) entry which is preliminary data.</text>
</comment>
<gene>
    <name evidence="3" type="ORF">DVG78_11910</name>
</gene>
<keyword evidence="1" id="KW-0472">Membrane</keyword>
<sequence>MHMKSLGCVSILMSMLLFCTPLISQNKLIDKGDSAKNKVVKHKIKEQNRAAVDESNSKLLPLNQQNGGGGDLNDLVKAVWSGIAALILLPLSYLTKRYFDKFYEKKRIIDELRDIYRHFDRNSEVITKIIQTIETVNGKLSPIHIQKLKVIETSTLLFQTDTLRNIDSRYVHFLSRLKIGLRNANIEADGVIAFLEGESYNVATMKEYLTLLQNRSIDHQVQIKEILDTLGGEIPAKEARIRELSIIYHPLISG</sequence>
<feature type="transmembrane region" description="Helical" evidence="1">
    <location>
        <begin position="78"/>
        <end position="95"/>
    </location>
</feature>
<keyword evidence="4" id="KW-1185">Reference proteome</keyword>
<dbReference type="Proteomes" id="UP000253141">
    <property type="component" value="Unassembled WGS sequence"/>
</dbReference>